<feature type="domain" description="Small ribosomal subunit protein uS3 C-terminal" evidence="6">
    <location>
        <begin position="116"/>
        <end position="197"/>
    </location>
</feature>
<dbReference type="NCBIfam" id="TIGR01009">
    <property type="entry name" value="rpsC_bact"/>
    <property type="match status" value="1"/>
</dbReference>
<dbReference type="InterPro" id="IPR057258">
    <property type="entry name" value="Ribosomal_uS3"/>
</dbReference>
<evidence type="ECO:0000256" key="5">
    <source>
        <dbReference type="RuleBase" id="RU003624"/>
    </source>
</evidence>
<dbReference type="GO" id="GO:0006412">
    <property type="term" value="P:translation"/>
    <property type="evidence" value="ECO:0007669"/>
    <property type="project" value="UniProtKB-UniRule"/>
</dbReference>
<dbReference type="InterPro" id="IPR001351">
    <property type="entry name" value="Ribosomal_uS3_C"/>
</dbReference>
<dbReference type="EMBL" id="CP003544">
    <property type="protein sequence ID" value="AFP84197.1"/>
    <property type="molecule type" value="Genomic_DNA"/>
</dbReference>
<dbReference type="KEGG" id="crt:A355_0178"/>
<evidence type="ECO:0000256" key="3">
    <source>
        <dbReference type="ARBA" id="ARBA00023274"/>
    </source>
</evidence>
<evidence type="ECO:0000313" key="8">
    <source>
        <dbReference type="Proteomes" id="UP000003933"/>
    </source>
</evidence>
<dbReference type="HAMAP" id="MF_01309_B">
    <property type="entry name" value="Ribosomal_uS3_B"/>
    <property type="match status" value="1"/>
</dbReference>
<dbReference type="InterPro" id="IPR009019">
    <property type="entry name" value="KH_sf_prok-type"/>
</dbReference>
<comment type="similarity">
    <text evidence="1 4 5">Belongs to the universal ribosomal protein uS3 family.</text>
</comment>
<keyword evidence="3 4" id="KW-0687">Ribonucleoprotein</keyword>
<dbReference type="SUPFAM" id="SSF54814">
    <property type="entry name" value="Prokaryotic type KH domain (KH-domain type II)"/>
    <property type="match status" value="1"/>
</dbReference>
<dbReference type="Proteomes" id="UP000003933">
    <property type="component" value="Chromosome"/>
</dbReference>
<evidence type="ECO:0000256" key="2">
    <source>
        <dbReference type="ARBA" id="ARBA00022980"/>
    </source>
</evidence>
<sequence>MGKKIHPIFFRLGKSSCYHSLWFINKKKYFFYLKIDILIREIIKKNFFFSSMLDIDIIISNNLKLNIYFSDLTKIESFVLHIDSIMIEIFKILKKNILINFILEENINSKLLSYIIINQIKNKSSIKRIIKKEILKLNNKLNGCKIQVSGRLEGVDIARKEWYLFGSIPLHTIRNNIDYFFNEVITQYGILGIKIWIFKKKHETKT</sequence>
<dbReference type="InterPro" id="IPR036419">
    <property type="entry name" value="Ribosomal_S3_C_sf"/>
</dbReference>
<dbReference type="GO" id="GO:0003735">
    <property type="term" value="F:structural constituent of ribosome"/>
    <property type="evidence" value="ECO:0007669"/>
    <property type="project" value="InterPro"/>
</dbReference>
<accession>J3TEK5</accession>
<protein>
    <recommendedName>
        <fullName evidence="4">Small ribosomal subunit protein uS3</fullName>
    </recommendedName>
</protein>
<evidence type="ECO:0000313" key="7">
    <source>
        <dbReference type="EMBL" id="AFP84197.1"/>
    </source>
</evidence>
<dbReference type="OrthoDB" id="9806396at2"/>
<gene>
    <name evidence="4 7" type="primary">rpsC</name>
    <name evidence="7" type="ORF">A355_0178</name>
</gene>
<dbReference type="PANTHER" id="PTHR11760">
    <property type="entry name" value="30S/40S RIBOSOMAL PROTEIN S3"/>
    <property type="match status" value="1"/>
</dbReference>
<dbReference type="GO" id="GO:0003729">
    <property type="term" value="F:mRNA binding"/>
    <property type="evidence" value="ECO:0007669"/>
    <property type="project" value="UniProtKB-UniRule"/>
</dbReference>
<dbReference type="AlphaFoldDB" id="J3TEK5"/>
<reference evidence="7 8" key="1">
    <citation type="journal article" date="2012" name="Mol. Biol. Evol.">
        <title>Genome reduction and co-evolution between the primary and secondary bacterial symbionts of psyllids.</title>
        <authorList>
            <person name="Sloan D.B."/>
            <person name="Moran N.A."/>
        </authorList>
    </citation>
    <scope>NUCLEOTIDE SEQUENCE [LARGE SCALE GENOMIC DNA]</scope>
    <source>
        <strain evidence="7 8">HT</strain>
    </source>
</reference>
<dbReference type="InterPro" id="IPR005704">
    <property type="entry name" value="Ribosomal_uS3_bac-typ"/>
</dbReference>
<dbReference type="PATRIC" id="fig|1202539.3.peg.148"/>
<dbReference type="STRING" id="1202539.A355_0178"/>
<comment type="function">
    <text evidence="4">Binds the lower part of the 30S subunit head. Binds mRNA in the 70S ribosome, positioning it for translation.</text>
</comment>
<dbReference type="Gene3D" id="3.30.1140.32">
    <property type="entry name" value="Ribosomal protein S3, C-terminal domain"/>
    <property type="match status" value="1"/>
</dbReference>
<organism evidence="7 8">
    <name type="scientific">Candidatus Carsonella ruddii HT isolate Thao2000</name>
    <dbReference type="NCBI Taxonomy" id="1202539"/>
    <lineage>
        <taxon>Bacteria</taxon>
        <taxon>Pseudomonadati</taxon>
        <taxon>Pseudomonadota</taxon>
        <taxon>Gammaproteobacteria</taxon>
        <taxon>Oceanospirillales</taxon>
        <taxon>Halomonadaceae</taxon>
        <taxon>Zymobacter group</taxon>
        <taxon>Candidatus Carsonella</taxon>
    </lineage>
</organism>
<dbReference type="GO" id="GO:0022627">
    <property type="term" value="C:cytosolic small ribosomal subunit"/>
    <property type="evidence" value="ECO:0007669"/>
    <property type="project" value="TreeGrafter"/>
</dbReference>
<evidence type="ECO:0000256" key="1">
    <source>
        <dbReference type="ARBA" id="ARBA00010761"/>
    </source>
</evidence>
<dbReference type="SUPFAM" id="SSF54821">
    <property type="entry name" value="Ribosomal protein S3 C-terminal domain"/>
    <property type="match status" value="1"/>
</dbReference>
<evidence type="ECO:0000259" key="6">
    <source>
        <dbReference type="Pfam" id="PF00189"/>
    </source>
</evidence>
<dbReference type="PANTHER" id="PTHR11760:SF19">
    <property type="entry name" value="SMALL RIBOSOMAL SUBUNIT PROTEIN US3C"/>
    <property type="match status" value="1"/>
</dbReference>
<dbReference type="HOGENOM" id="CLU_058591_0_2_6"/>
<proteinExistence type="inferred from homology"/>
<keyword evidence="2 4" id="KW-0689">Ribosomal protein</keyword>
<name>J3TEK5_CARRU</name>
<evidence type="ECO:0000256" key="4">
    <source>
        <dbReference type="HAMAP-Rule" id="MF_01309"/>
    </source>
</evidence>
<dbReference type="RefSeq" id="WP_014887497.1">
    <property type="nucleotide sequence ID" value="NC_018417.1"/>
</dbReference>
<comment type="subunit">
    <text evidence="4">Part of the 30S ribosomal subunit. Forms a tight complex with proteins S10 and S14.</text>
</comment>
<dbReference type="Pfam" id="PF00189">
    <property type="entry name" value="Ribosomal_S3_C"/>
    <property type="match status" value="1"/>
</dbReference>
<dbReference type="PROSITE" id="PS00548">
    <property type="entry name" value="RIBOSOMAL_S3"/>
    <property type="match status" value="1"/>
</dbReference>
<dbReference type="InterPro" id="IPR018280">
    <property type="entry name" value="Ribosomal_uS3_CS"/>
</dbReference>